<evidence type="ECO:0008006" key="3">
    <source>
        <dbReference type="Google" id="ProtNLM"/>
    </source>
</evidence>
<evidence type="ECO:0000313" key="2">
    <source>
        <dbReference type="Proteomes" id="UP000799640"/>
    </source>
</evidence>
<name>A0A6G1HVG0_9PEZI</name>
<dbReference type="CDD" id="cd09917">
    <property type="entry name" value="F-box_SF"/>
    <property type="match status" value="1"/>
</dbReference>
<dbReference type="EMBL" id="ML996696">
    <property type="protein sequence ID" value="KAF2399809.1"/>
    <property type="molecule type" value="Genomic_DNA"/>
</dbReference>
<protein>
    <recommendedName>
        <fullName evidence="3">F-box domain-containing protein</fullName>
    </recommendedName>
</protein>
<dbReference type="SUPFAM" id="SSF81383">
    <property type="entry name" value="F-box domain"/>
    <property type="match status" value="1"/>
</dbReference>
<sequence>MAASSRTDSRNITIFILKTKPSMTGAPLTYLSTPPLPPFQRPEVQAGKSPFNRLPAPLFISIVRYLPDASLLAFALTCHATNFILQPLLRFGRLVYLGDGGLDA</sequence>
<organism evidence="1 2">
    <name type="scientific">Trichodelitschia bisporula</name>
    <dbReference type="NCBI Taxonomy" id="703511"/>
    <lineage>
        <taxon>Eukaryota</taxon>
        <taxon>Fungi</taxon>
        <taxon>Dikarya</taxon>
        <taxon>Ascomycota</taxon>
        <taxon>Pezizomycotina</taxon>
        <taxon>Dothideomycetes</taxon>
        <taxon>Dothideomycetes incertae sedis</taxon>
        <taxon>Phaeotrichales</taxon>
        <taxon>Phaeotrichaceae</taxon>
        <taxon>Trichodelitschia</taxon>
    </lineage>
</organism>
<reference evidence="1" key="1">
    <citation type="journal article" date="2020" name="Stud. Mycol.">
        <title>101 Dothideomycetes genomes: a test case for predicting lifestyles and emergence of pathogens.</title>
        <authorList>
            <person name="Haridas S."/>
            <person name="Albert R."/>
            <person name="Binder M."/>
            <person name="Bloem J."/>
            <person name="Labutti K."/>
            <person name="Salamov A."/>
            <person name="Andreopoulos B."/>
            <person name="Baker S."/>
            <person name="Barry K."/>
            <person name="Bills G."/>
            <person name="Bluhm B."/>
            <person name="Cannon C."/>
            <person name="Castanera R."/>
            <person name="Culley D."/>
            <person name="Daum C."/>
            <person name="Ezra D."/>
            <person name="Gonzalez J."/>
            <person name="Henrissat B."/>
            <person name="Kuo A."/>
            <person name="Liang C."/>
            <person name="Lipzen A."/>
            <person name="Lutzoni F."/>
            <person name="Magnuson J."/>
            <person name="Mondo S."/>
            <person name="Nolan M."/>
            <person name="Ohm R."/>
            <person name="Pangilinan J."/>
            <person name="Park H.-J."/>
            <person name="Ramirez L."/>
            <person name="Alfaro M."/>
            <person name="Sun H."/>
            <person name="Tritt A."/>
            <person name="Yoshinaga Y."/>
            <person name="Zwiers L.-H."/>
            <person name="Turgeon B."/>
            <person name="Goodwin S."/>
            <person name="Spatafora J."/>
            <person name="Crous P."/>
            <person name="Grigoriev I."/>
        </authorList>
    </citation>
    <scope>NUCLEOTIDE SEQUENCE</scope>
    <source>
        <strain evidence="1">CBS 262.69</strain>
    </source>
</reference>
<dbReference type="Proteomes" id="UP000799640">
    <property type="component" value="Unassembled WGS sequence"/>
</dbReference>
<evidence type="ECO:0000313" key="1">
    <source>
        <dbReference type="EMBL" id="KAF2399809.1"/>
    </source>
</evidence>
<keyword evidence="2" id="KW-1185">Reference proteome</keyword>
<proteinExistence type="predicted"/>
<gene>
    <name evidence="1" type="ORF">EJ06DRAFT_35509</name>
</gene>
<dbReference type="AlphaFoldDB" id="A0A6G1HVG0"/>
<dbReference type="InterPro" id="IPR036047">
    <property type="entry name" value="F-box-like_dom_sf"/>
</dbReference>
<accession>A0A6G1HVG0</accession>